<dbReference type="PANTHER" id="PTHR43827">
    <property type="entry name" value="2,5-DIKETO-D-GLUCONIC ACID REDUCTASE"/>
    <property type="match status" value="1"/>
</dbReference>
<organism evidence="2 3">
    <name type="scientific">Saccoglossus kowalevskii</name>
    <name type="common">Acorn worm</name>
    <dbReference type="NCBI Taxonomy" id="10224"/>
    <lineage>
        <taxon>Eukaryota</taxon>
        <taxon>Metazoa</taxon>
        <taxon>Hemichordata</taxon>
        <taxon>Enteropneusta</taxon>
        <taxon>Harrimaniidae</taxon>
        <taxon>Saccoglossus</taxon>
    </lineage>
</organism>
<dbReference type="CDD" id="cd19071">
    <property type="entry name" value="AKR_AKR1-5-like"/>
    <property type="match status" value="1"/>
</dbReference>
<name>A0ABM0MQV9_SACKO</name>
<dbReference type="Pfam" id="PF00248">
    <property type="entry name" value="Aldo_ket_red"/>
    <property type="match status" value="1"/>
</dbReference>
<keyword evidence="2" id="KW-1185">Reference proteome</keyword>
<dbReference type="InterPro" id="IPR020471">
    <property type="entry name" value="AKR"/>
</dbReference>
<dbReference type="GeneID" id="102806604"/>
<dbReference type="PANTHER" id="PTHR43827:SF14">
    <property type="entry name" value="NADP-DEPENDENT OXIDOREDUCTASE DOMAIN-CONTAINING PROTEIN"/>
    <property type="match status" value="1"/>
</dbReference>
<dbReference type="RefSeq" id="XP_006822400.1">
    <property type="nucleotide sequence ID" value="XM_006822337.1"/>
</dbReference>
<protein>
    <submittedName>
        <fullName evidence="3">Aldose reductase-like</fullName>
    </submittedName>
</protein>
<proteinExistence type="predicted"/>
<dbReference type="InterPro" id="IPR036812">
    <property type="entry name" value="NAD(P)_OxRdtase_dom_sf"/>
</dbReference>
<accession>A0ABM0MQV9</accession>
<dbReference type="PRINTS" id="PR00069">
    <property type="entry name" value="ALDKETRDTASE"/>
</dbReference>
<evidence type="ECO:0000259" key="1">
    <source>
        <dbReference type="Pfam" id="PF00248"/>
    </source>
</evidence>
<gene>
    <name evidence="3" type="primary">LOC102806604</name>
</gene>
<dbReference type="Gene3D" id="3.20.20.100">
    <property type="entry name" value="NADP-dependent oxidoreductase domain"/>
    <property type="match status" value="1"/>
</dbReference>
<evidence type="ECO:0000313" key="3">
    <source>
        <dbReference type="RefSeq" id="XP_006822400.1"/>
    </source>
</evidence>
<feature type="domain" description="NADP-dependent oxidoreductase" evidence="1">
    <location>
        <begin position="69"/>
        <end position="209"/>
    </location>
</feature>
<dbReference type="InterPro" id="IPR018170">
    <property type="entry name" value="Aldo/ket_reductase_CS"/>
</dbReference>
<dbReference type="Proteomes" id="UP000694865">
    <property type="component" value="Unplaced"/>
</dbReference>
<reference evidence="3" key="1">
    <citation type="submission" date="2025-08" db="UniProtKB">
        <authorList>
            <consortium name="RefSeq"/>
        </authorList>
    </citation>
    <scope>IDENTIFICATION</scope>
    <source>
        <tissue evidence="3">Testes</tissue>
    </source>
</reference>
<dbReference type="PROSITE" id="PS00063">
    <property type="entry name" value="ALDOKETO_REDUCTASE_3"/>
    <property type="match status" value="1"/>
</dbReference>
<sequence>MVVVVVQRVARSRDIWCYKTHMSCDLVASSFNRCSRCTTVAPGNMKIIARLRLTTVVSWCSGRSPLVRLVKSIGVSNFNHKQLDRILDIAKYTPVINQIEIHPYNASCNMIEWCKSREIAITSYSSFGGCQTDRQGAKEDDPNPLECPVVKTIAEKYGKTPAQVLLRFSIDRGCSVIPKSVNPKRMKENIEIFDFKLTSDDIKSVESFDRGWRQAEVSLWSLITVTYLSEKPPSALMVPTMTAT</sequence>
<dbReference type="SUPFAM" id="SSF51430">
    <property type="entry name" value="NAD(P)-linked oxidoreductase"/>
    <property type="match status" value="1"/>
</dbReference>
<dbReference type="InterPro" id="IPR023210">
    <property type="entry name" value="NADP_OxRdtase_dom"/>
</dbReference>
<evidence type="ECO:0000313" key="2">
    <source>
        <dbReference type="Proteomes" id="UP000694865"/>
    </source>
</evidence>